<keyword evidence="5 8" id="KW-0812">Transmembrane</keyword>
<keyword evidence="10" id="KW-0762">Sugar transport</keyword>
<sequence length="309" mass="33756">MTSVKHAFRRSSAISVLFDGPAFPFIMILPALLMLGFVIGLPMLEAVRLSFDSIALRRPAAAGTYGVHNYLRLVADPKAYAALGFSALYMVGTVIGSVGMALTAALLTRRVIWFSGLARVAFLLPWTVPAVVTALIWGVMYDGNFGVINRLLDFVPFIDGQNWLIERQTALPALIVAQVWNEFPVAYIFFLAGLKAIPDELYEAARIDRANAFQQFRHITLPHLRFIIAVIVILLMIMGFKSFPIIFILTGGGPAGATETLTVLTYNAAFRSLDFSYAATLGILAVLASAMLVLGYLRLLPRTGHGDVM</sequence>
<dbReference type="Proteomes" id="UP000199495">
    <property type="component" value="Unassembled WGS sequence"/>
</dbReference>
<gene>
    <name evidence="10" type="ORF">SAMN04487974_11820</name>
</gene>
<protein>
    <submittedName>
        <fullName evidence="10">Multiple sugar transport system permease protein</fullName>
    </submittedName>
</protein>
<comment type="subcellular location">
    <subcellularLocation>
        <location evidence="1 8">Cell membrane</location>
        <topology evidence="1 8">Multi-pass membrane protein</topology>
    </subcellularLocation>
</comment>
<dbReference type="OrthoDB" id="7375219at2"/>
<dbReference type="Gene3D" id="1.10.3720.10">
    <property type="entry name" value="MetI-like"/>
    <property type="match status" value="1"/>
</dbReference>
<dbReference type="PROSITE" id="PS50928">
    <property type="entry name" value="ABC_TM1"/>
    <property type="match status" value="1"/>
</dbReference>
<keyword evidence="4" id="KW-1003">Cell membrane</keyword>
<evidence type="ECO:0000256" key="2">
    <source>
        <dbReference type="ARBA" id="ARBA00009306"/>
    </source>
</evidence>
<feature type="transmembrane region" description="Helical" evidence="8">
    <location>
        <begin position="79"/>
        <end position="108"/>
    </location>
</feature>
<feature type="transmembrane region" description="Helical" evidence="8">
    <location>
        <begin position="226"/>
        <end position="249"/>
    </location>
</feature>
<evidence type="ECO:0000259" key="9">
    <source>
        <dbReference type="PROSITE" id="PS50928"/>
    </source>
</evidence>
<feature type="transmembrane region" description="Helical" evidence="8">
    <location>
        <begin position="21"/>
        <end position="44"/>
    </location>
</feature>
<keyword evidence="3 8" id="KW-0813">Transport</keyword>
<evidence type="ECO:0000256" key="4">
    <source>
        <dbReference type="ARBA" id="ARBA00022475"/>
    </source>
</evidence>
<evidence type="ECO:0000256" key="8">
    <source>
        <dbReference type="RuleBase" id="RU363032"/>
    </source>
</evidence>
<evidence type="ECO:0000313" key="11">
    <source>
        <dbReference type="Proteomes" id="UP000199495"/>
    </source>
</evidence>
<feature type="transmembrane region" description="Helical" evidence="8">
    <location>
        <begin position="275"/>
        <end position="297"/>
    </location>
</feature>
<reference evidence="10 11" key="1">
    <citation type="submission" date="2016-10" db="EMBL/GenBank/DDBJ databases">
        <authorList>
            <person name="de Groot N.N."/>
        </authorList>
    </citation>
    <scope>NUCLEOTIDE SEQUENCE [LARGE SCALE GENOMIC DNA]</scope>
    <source>
        <strain evidence="10 11">CGMCC 1.10267</strain>
    </source>
</reference>
<dbReference type="GO" id="GO:0005886">
    <property type="term" value="C:plasma membrane"/>
    <property type="evidence" value="ECO:0007669"/>
    <property type="project" value="UniProtKB-SubCell"/>
</dbReference>
<dbReference type="CDD" id="cd06261">
    <property type="entry name" value="TM_PBP2"/>
    <property type="match status" value="1"/>
</dbReference>
<feature type="transmembrane region" description="Helical" evidence="8">
    <location>
        <begin position="120"/>
        <end position="140"/>
    </location>
</feature>
<dbReference type="EMBL" id="FNCS01000018">
    <property type="protein sequence ID" value="SDH04758.1"/>
    <property type="molecule type" value="Genomic_DNA"/>
</dbReference>
<dbReference type="AlphaFoldDB" id="A0A1G7Z7T5"/>
<dbReference type="PANTHER" id="PTHR43227">
    <property type="entry name" value="BLL4140 PROTEIN"/>
    <property type="match status" value="1"/>
</dbReference>
<dbReference type="InterPro" id="IPR000515">
    <property type="entry name" value="MetI-like"/>
</dbReference>
<dbReference type="SUPFAM" id="SSF161098">
    <property type="entry name" value="MetI-like"/>
    <property type="match status" value="1"/>
</dbReference>
<dbReference type="PANTHER" id="PTHR43227:SF8">
    <property type="entry name" value="DIACETYLCHITOBIOSE UPTAKE SYSTEM PERMEASE PROTEIN DASB"/>
    <property type="match status" value="1"/>
</dbReference>
<evidence type="ECO:0000256" key="5">
    <source>
        <dbReference type="ARBA" id="ARBA00022692"/>
    </source>
</evidence>
<name>A0A1G7Z7T5_9HYPH</name>
<dbReference type="Pfam" id="PF00528">
    <property type="entry name" value="BPD_transp_1"/>
    <property type="match status" value="1"/>
</dbReference>
<evidence type="ECO:0000256" key="3">
    <source>
        <dbReference type="ARBA" id="ARBA00022448"/>
    </source>
</evidence>
<evidence type="ECO:0000256" key="7">
    <source>
        <dbReference type="ARBA" id="ARBA00023136"/>
    </source>
</evidence>
<feature type="domain" description="ABC transmembrane type-1" evidence="9">
    <location>
        <begin position="83"/>
        <end position="296"/>
    </location>
</feature>
<accession>A0A1G7Z7T5</accession>
<evidence type="ECO:0000256" key="6">
    <source>
        <dbReference type="ARBA" id="ARBA00022989"/>
    </source>
</evidence>
<dbReference type="GO" id="GO:0055085">
    <property type="term" value="P:transmembrane transport"/>
    <property type="evidence" value="ECO:0007669"/>
    <property type="project" value="InterPro"/>
</dbReference>
<proteinExistence type="inferred from homology"/>
<keyword evidence="7 8" id="KW-0472">Membrane</keyword>
<feature type="transmembrane region" description="Helical" evidence="8">
    <location>
        <begin position="170"/>
        <end position="192"/>
    </location>
</feature>
<dbReference type="InterPro" id="IPR035906">
    <property type="entry name" value="MetI-like_sf"/>
</dbReference>
<dbReference type="STRING" id="440168.SAMN04487974_11820"/>
<keyword evidence="6 8" id="KW-1133">Transmembrane helix</keyword>
<organism evidence="10 11">
    <name type="scientific">Pelagibacterium luteolum</name>
    <dbReference type="NCBI Taxonomy" id="440168"/>
    <lineage>
        <taxon>Bacteria</taxon>
        <taxon>Pseudomonadati</taxon>
        <taxon>Pseudomonadota</taxon>
        <taxon>Alphaproteobacteria</taxon>
        <taxon>Hyphomicrobiales</taxon>
        <taxon>Devosiaceae</taxon>
        <taxon>Pelagibacterium</taxon>
    </lineage>
</organism>
<evidence type="ECO:0000313" key="10">
    <source>
        <dbReference type="EMBL" id="SDH04758.1"/>
    </source>
</evidence>
<dbReference type="InterPro" id="IPR050809">
    <property type="entry name" value="UgpAE/MalFG_permease"/>
</dbReference>
<keyword evidence="11" id="KW-1185">Reference proteome</keyword>
<comment type="similarity">
    <text evidence="2 8">Belongs to the binding-protein-dependent transport system permease family.</text>
</comment>
<evidence type="ECO:0000256" key="1">
    <source>
        <dbReference type="ARBA" id="ARBA00004651"/>
    </source>
</evidence>